<dbReference type="RefSeq" id="WP_146453306.1">
    <property type="nucleotide sequence ID" value="NZ_SJPS01000023.1"/>
</dbReference>
<feature type="chain" id="PRO_5022811177" description="PEP-CTERM protein-sorting domain-containing protein" evidence="1">
    <location>
        <begin position="22"/>
        <end position="235"/>
    </location>
</feature>
<evidence type="ECO:0008006" key="4">
    <source>
        <dbReference type="Google" id="ProtNLM"/>
    </source>
</evidence>
<evidence type="ECO:0000313" key="3">
    <source>
        <dbReference type="Proteomes" id="UP000318437"/>
    </source>
</evidence>
<organism evidence="2 3">
    <name type="scientific">Bythopirellula polymerisocia</name>
    <dbReference type="NCBI Taxonomy" id="2528003"/>
    <lineage>
        <taxon>Bacteria</taxon>
        <taxon>Pseudomonadati</taxon>
        <taxon>Planctomycetota</taxon>
        <taxon>Planctomycetia</taxon>
        <taxon>Pirellulales</taxon>
        <taxon>Lacipirellulaceae</taxon>
        <taxon>Bythopirellula</taxon>
    </lineage>
</organism>
<evidence type="ECO:0000313" key="2">
    <source>
        <dbReference type="EMBL" id="TWU17470.1"/>
    </source>
</evidence>
<gene>
    <name evidence="2" type="ORF">Pla144_51230</name>
</gene>
<dbReference type="AlphaFoldDB" id="A0A5C6BYR0"/>
<reference evidence="2 3" key="1">
    <citation type="submission" date="2019-02" db="EMBL/GenBank/DDBJ databases">
        <title>Deep-cultivation of Planctomycetes and their phenomic and genomic characterization uncovers novel biology.</title>
        <authorList>
            <person name="Wiegand S."/>
            <person name="Jogler M."/>
            <person name="Boedeker C."/>
            <person name="Pinto D."/>
            <person name="Vollmers J."/>
            <person name="Rivas-Marin E."/>
            <person name="Kohn T."/>
            <person name="Peeters S.H."/>
            <person name="Heuer A."/>
            <person name="Rast P."/>
            <person name="Oberbeckmann S."/>
            <person name="Bunk B."/>
            <person name="Jeske O."/>
            <person name="Meyerdierks A."/>
            <person name="Storesund J.E."/>
            <person name="Kallscheuer N."/>
            <person name="Luecker S."/>
            <person name="Lage O.M."/>
            <person name="Pohl T."/>
            <person name="Merkel B.J."/>
            <person name="Hornburger P."/>
            <person name="Mueller R.-W."/>
            <person name="Bruemmer F."/>
            <person name="Labrenz M."/>
            <person name="Spormann A.M."/>
            <person name="Op Den Camp H."/>
            <person name="Overmann J."/>
            <person name="Amann R."/>
            <person name="Jetten M.S.M."/>
            <person name="Mascher T."/>
            <person name="Medema M.H."/>
            <person name="Devos D.P."/>
            <person name="Kaster A.-K."/>
            <person name="Ovreas L."/>
            <person name="Rohde M."/>
            <person name="Galperin M.Y."/>
            <person name="Jogler C."/>
        </authorList>
    </citation>
    <scope>NUCLEOTIDE SEQUENCE [LARGE SCALE GENOMIC DNA]</scope>
    <source>
        <strain evidence="2 3">Pla144</strain>
    </source>
</reference>
<evidence type="ECO:0000256" key="1">
    <source>
        <dbReference type="SAM" id="SignalP"/>
    </source>
</evidence>
<dbReference type="Proteomes" id="UP000318437">
    <property type="component" value="Unassembled WGS sequence"/>
</dbReference>
<name>A0A5C6BYR0_9BACT</name>
<proteinExistence type="predicted"/>
<feature type="signal peptide" evidence="1">
    <location>
        <begin position="1"/>
        <end position="21"/>
    </location>
</feature>
<accession>A0A5C6BYR0</accession>
<dbReference type="EMBL" id="SJPS01000023">
    <property type="protein sequence ID" value="TWU17470.1"/>
    <property type="molecule type" value="Genomic_DNA"/>
</dbReference>
<keyword evidence="1" id="KW-0732">Signal</keyword>
<comment type="caution">
    <text evidence="2">The sequence shown here is derived from an EMBL/GenBank/DDBJ whole genome shotgun (WGS) entry which is preliminary data.</text>
</comment>
<sequence length="235" mass="24659" precursor="true">MKKSLVLVCLGLALLAGRAHAAFLIEIDTDGLDDAILTYNSHFTFGGDTTQASQSSASSAFGLTGGDSIFGGDGVNEPDTYVYRYDPTTDADNLNTTGQVLGVDLLGNPVGGTGKVGGAAGDYRIYAAWPETVNVNSAGVDYTAVSGANSYSVHVDQNDPAIQGGWVYLGDITYDGSSGIILKQEAVVNSFVSMRSAAVMFEPVPEPTSILLTALGFCCFWARPNRMVSEIMSRT</sequence>
<dbReference type="OrthoDB" id="283630at2"/>
<protein>
    <recommendedName>
        <fullName evidence="4">PEP-CTERM protein-sorting domain-containing protein</fullName>
    </recommendedName>
</protein>
<keyword evidence="3" id="KW-1185">Reference proteome</keyword>